<keyword evidence="11 12" id="KW-0472">Membrane</keyword>
<dbReference type="NCBIfam" id="TIGR03141">
    <property type="entry name" value="cytochro_ccmD"/>
    <property type="match status" value="1"/>
</dbReference>
<comment type="similarity">
    <text evidence="3 12">Belongs to the CcmD/CycX/HelD family.</text>
</comment>
<reference evidence="13 14" key="1">
    <citation type="submission" date="2017-04" db="EMBL/GenBank/DDBJ databases">
        <title>Unexpected and diverse lifestyles within the genus Limnohabitans.</title>
        <authorList>
            <person name="Kasalicky V."/>
            <person name="Mehrshad M."/>
            <person name="Andrei S.-A."/>
            <person name="Salcher M."/>
            <person name="Kratochvilova H."/>
            <person name="Simek K."/>
            <person name="Ghai R."/>
        </authorList>
    </citation>
    <scope>NUCLEOTIDE SEQUENCE [LARGE SCALE GENOMIC DNA]</scope>
    <source>
        <strain evidence="13 14">MWH-C5</strain>
    </source>
</reference>
<dbReference type="PANTHER" id="PTHR37531">
    <property type="entry name" value="HEME EXPORTER PROTEIN D"/>
    <property type="match status" value="1"/>
</dbReference>
<evidence type="ECO:0000256" key="4">
    <source>
        <dbReference type="ARBA" id="ARBA00016461"/>
    </source>
</evidence>
<evidence type="ECO:0000256" key="5">
    <source>
        <dbReference type="ARBA" id="ARBA00022448"/>
    </source>
</evidence>
<evidence type="ECO:0000256" key="12">
    <source>
        <dbReference type="RuleBase" id="RU363101"/>
    </source>
</evidence>
<dbReference type="RefSeq" id="WP_108358171.1">
    <property type="nucleotide sequence ID" value="NZ_NESP01000001.1"/>
</dbReference>
<dbReference type="AlphaFoldDB" id="A0A315FZV7"/>
<evidence type="ECO:0000256" key="11">
    <source>
        <dbReference type="ARBA" id="ARBA00023136"/>
    </source>
</evidence>
<gene>
    <name evidence="13" type="ORF">B9Z44_04495</name>
</gene>
<dbReference type="GO" id="GO:0017004">
    <property type="term" value="P:cytochrome complex assembly"/>
    <property type="evidence" value="ECO:0007669"/>
    <property type="project" value="UniProtKB-KW"/>
</dbReference>
<protein>
    <recommendedName>
        <fullName evidence="4 12">Heme exporter protein D</fullName>
    </recommendedName>
</protein>
<proteinExistence type="inferred from homology"/>
<evidence type="ECO:0000256" key="9">
    <source>
        <dbReference type="ARBA" id="ARBA00022748"/>
    </source>
</evidence>
<dbReference type="Proteomes" id="UP000251341">
    <property type="component" value="Unassembled WGS sequence"/>
</dbReference>
<dbReference type="PANTHER" id="PTHR37531:SF1">
    <property type="entry name" value="HEME EXPORTER PROTEIN D"/>
    <property type="match status" value="1"/>
</dbReference>
<evidence type="ECO:0000256" key="7">
    <source>
        <dbReference type="ARBA" id="ARBA00022519"/>
    </source>
</evidence>
<keyword evidence="10 12" id="KW-1133">Transmembrane helix</keyword>
<evidence type="ECO:0000256" key="2">
    <source>
        <dbReference type="ARBA" id="ARBA00004377"/>
    </source>
</evidence>
<dbReference type="GO" id="GO:1903607">
    <property type="term" value="P:cytochrome c biosynthetic process"/>
    <property type="evidence" value="ECO:0007669"/>
    <property type="project" value="TreeGrafter"/>
</dbReference>
<evidence type="ECO:0000313" key="14">
    <source>
        <dbReference type="Proteomes" id="UP000251341"/>
    </source>
</evidence>
<keyword evidence="7 12" id="KW-0997">Cell inner membrane</keyword>
<accession>A0A315FZV7</accession>
<comment type="subcellular location">
    <subcellularLocation>
        <location evidence="2 12">Cell inner membrane</location>
        <topology evidence="2 12">Single-pass membrane protein</topology>
    </subcellularLocation>
</comment>
<dbReference type="GO" id="GO:0015886">
    <property type="term" value="P:heme transport"/>
    <property type="evidence" value="ECO:0007669"/>
    <property type="project" value="InterPro"/>
</dbReference>
<keyword evidence="14" id="KW-1185">Reference proteome</keyword>
<keyword evidence="6 12" id="KW-1003">Cell membrane</keyword>
<name>A0A315FZV7_9BURK</name>
<keyword evidence="5 12" id="KW-0813">Transport</keyword>
<dbReference type="GO" id="GO:0005886">
    <property type="term" value="C:plasma membrane"/>
    <property type="evidence" value="ECO:0007669"/>
    <property type="project" value="UniProtKB-SubCell"/>
</dbReference>
<sequence>MRWESWSQFWAMGGYAVYVWGSVGVTALLLALEVLQARWAHRVVLNQLKAEQAVAQLPVEELM</sequence>
<evidence type="ECO:0000256" key="10">
    <source>
        <dbReference type="ARBA" id="ARBA00022989"/>
    </source>
</evidence>
<comment type="function">
    <text evidence="1 12">Required for the export of heme to the periplasm for the biogenesis of c-type cytochromes.</text>
</comment>
<evidence type="ECO:0000256" key="6">
    <source>
        <dbReference type="ARBA" id="ARBA00022475"/>
    </source>
</evidence>
<dbReference type="Pfam" id="PF04995">
    <property type="entry name" value="CcmD"/>
    <property type="match status" value="1"/>
</dbReference>
<feature type="transmembrane region" description="Helical" evidence="12">
    <location>
        <begin position="12"/>
        <end position="32"/>
    </location>
</feature>
<dbReference type="InterPro" id="IPR007078">
    <property type="entry name" value="Haem_export_protD_CcmD"/>
</dbReference>
<dbReference type="InterPro" id="IPR052075">
    <property type="entry name" value="Heme_exporter_D"/>
</dbReference>
<keyword evidence="8 12" id="KW-0812">Transmembrane</keyword>
<evidence type="ECO:0000256" key="3">
    <source>
        <dbReference type="ARBA" id="ARBA00008741"/>
    </source>
</evidence>
<evidence type="ECO:0000256" key="8">
    <source>
        <dbReference type="ARBA" id="ARBA00022692"/>
    </source>
</evidence>
<evidence type="ECO:0000256" key="1">
    <source>
        <dbReference type="ARBA" id="ARBA00002442"/>
    </source>
</evidence>
<dbReference type="EMBL" id="NESP01000001">
    <property type="protein sequence ID" value="PUE58917.1"/>
    <property type="molecule type" value="Genomic_DNA"/>
</dbReference>
<organism evidence="13 14">
    <name type="scientific">Limnohabitans curvus</name>
    <dbReference type="NCBI Taxonomy" id="323423"/>
    <lineage>
        <taxon>Bacteria</taxon>
        <taxon>Pseudomonadati</taxon>
        <taxon>Pseudomonadota</taxon>
        <taxon>Betaproteobacteria</taxon>
        <taxon>Burkholderiales</taxon>
        <taxon>Comamonadaceae</taxon>
        <taxon>Limnohabitans</taxon>
    </lineage>
</organism>
<evidence type="ECO:0000313" key="13">
    <source>
        <dbReference type="EMBL" id="PUE58917.1"/>
    </source>
</evidence>
<keyword evidence="9 12" id="KW-0201">Cytochrome c-type biogenesis</keyword>
<comment type="caution">
    <text evidence="13">The sequence shown here is derived from an EMBL/GenBank/DDBJ whole genome shotgun (WGS) entry which is preliminary data.</text>
</comment>